<feature type="transmembrane region" description="Helical" evidence="15">
    <location>
        <begin position="6"/>
        <end position="26"/>
    </location>
</feature>
<reference evidence="17 18" key="1">
    <citation type="journal article" date="2013" name="Genome Announc.">
        <title>Genome Sequence of the Pyrene- and Fluoranthene-Degrading Bacterium Cycloclasticus sp. Strain PY97M.</title>
        <authorList>
            <person name="Cui Z."/>
            <person name="Xu G."/>
            <person name="Li Q."/>
            <person name="Gao W."/>
            <person name="Zheng L."/>
        </authorList>
    </citation>
    <scope>NUCLEOTIDE SEQUENCE [LARGE SCALE GENOMIC DNA]</scope>
    <source>
        <strain evidence="17 18">PY97M</strain>
    </source>
</reference>
<keyword evidence="9 15" id="KW-0472">Membrane</keyword>
<keyword evidence="3 15" id="KW-1003">Cell membrane</keyword>
<keyword evidence="7 15" id="KW-1133">Transmembrane helix</keyword>
<keyword evidence="5 15" id="KW-0812">Transmembrane</keyword>
<accession>A0AB33YZ02</accession>
<evidence type="ECO:0000256" key="10">
    <source>
        <dbReference type="ARBA" id="ARBA00023310"/>
    </source>
</evidence>
<evidence type="ECO:0000313" key="17">
    <source>
        <dbReference type="EMBL" id="EPD12193.1"/>
    </source>
</evidence>
<dbReference type="Gene3D" id="6.10.250.1580">
    <property type="match status" value="1"/>
</dbReference>
<evidence type="ECO:0000256" key="9">
    <source>
        <dbReference type="ARBA" id="ARBA00023136"/>
    </source>
</evidence>
<dbReference type="PANTHER" id="PTHR33445">
    <property type="entry name" value="ATP SYNTHASE SUBUNIT B', CHLOROPLASTIC"/>
    <property type="match status" value="1"/>
</dbReference>
<comment type="caution">
    <text evidence="17">The sequence shown here is derived from an EMBL/GenBank/DDBJ whole genome shotgun (WGS) entry which is preliminary data.</text>
</comment>
<dbReference type="GO" id="GO:0005886">
    <property type="term" value="C:plasma membrane"/>
    <property type="evidence" value="ECO:0007669"/>
    <property type="project" value="UniProtKB-SubCell"/>
</dbReference>
<keyword evidence="2 15" id="KW-0813">Transport</keyword>
<dbReference type="HAMAP" id="MF_01398">
    <property type="entry name" value="ATP_synth_b_bprime"/>
    <property type="match status" value="1"/>
</dbReference>
<dbReference type="InterPro" id="IPR005864">
    <property type="entry name" value="ATP_synth_F0_bsu_bac"/>
</dbReference>
<dbReference type="RefSeq" id="WP_015007010.1">
    <property type="nucleotide sequence ID" value="NZ_FQZJ01000010.1"/>
</dbReference>
<protein>
    <recommendedName>
        <fullName evidence="15">ATP synthase subunit b</fullName>
    </recommendedName>
    <alternativeName>
        <fullName evidence="15">ATP synthase F(0) sector subunit b</fullName>
    </alternativeName>
    <alternativeName>
        <fullName evidence="15">ATPase subunit I</fullName>
    </alternativeName>
    <alternativeName>
        <fullName evidence="15">F-type ATPase subunit b</fullName>
        <shortName evidence="15">F-ATPase subunit b</shortName>
    </alternativeName>
</protein>
<name>A0AB33YZ02_9GAMM</name>
<keyword evidence="6 15" id="KW-0375">Hydrogen ion transport</keyword>
<dbReference type="GO" id="GO:0046961">
    <property type="term" value="F:proton-transporting ATPase activity, rotational mechanism"/>
    <property type="evidence" value="ECO:0007669"/>
    <property type="project" value="TreeGrafter"/>
</dbReference>
<keyword evidence="4 15" id="KW-0138">CF(0)</keyword>
<comment type="similarity">
    <text evidence="1 15 16">Belongs to the ATPase B chain family.</text>
</comment>
<evidence type="ECO:0000256" key="5">
    <source>
        <dbReference type="ARBA" id="ARBA00022692"/>
    </source>
</evidence>
<evidence type="ECO:0000256" key="6">
    <source>
        <dbReference type="ARBA" id="ARBA00022781"/>
    </source>
</evidence>
<evidence type="ECO:0000256" key="12">
    <source>
        <dbReference type="ARBA" id="ARBA00025614"/>
    </source>
</evidence>
<comment type="subunit">
    <text evidence="13">F-type ATPases have 2 components, F(1) - the catalytic core - and F(0) - the membrane proton channel. F(1) has five subunits: alpha(3), beta(3), gamma(1), delta(1), epsilon(1). F(0) has four main subunits: a(1), b(2) and c(10-14). The alpha and beta chains form an alternating ring which encloses part of the gamma chain. F(1) is attached to F(0) by a central stalk formed by the gamma and epsilon chains, while a peripheral stalk is formed by the delta and b chains.</text>
</comment>
<dbReference type="InterPro" id="IPR028987">
    <property type="entry name" value="ATP_synth_B-like_membr_sf"/>
</dbReference>
<dbReference type="GO" id="GO:0046933">
    <property type="term" value="F:proton-transporting ATP synthase activity, rotational mechanism"/>
    <property type="evidence" value="ECO:0007669"/>
    <property type="project" value="UniProtKB-UniRule"/>
</dbReference>
<dbReference type="GO" id="GO:0045259">
    <property type="term" value="C:proton-transporting ATP synthase complex"/>
    <property type="evidence" value="ECO:0007669"/>
    <property type="project" value="UniProtKB-KW"/>
</dbReference>
<organism evidence="17 18">
    <name type="scientific">Cycloclasticus pugetii</name>
    <dbReference type="NCBI Taxonomy" id="34068"/>
    <lineage>
        <taxon>Bacteria</taxon>
        <taxon>Pseudomonadati</taxon>
        <taxon>Pseudomonadota</taxon>
        <taxon>Gammaproteobacteria</taxon>
        <taxon>Thiotrichales</taxon>
        <taxon>Piscirickettsiaceae</taxon>
        <taxon>Cycloclasticus</taxon>
    </lineage>
</organism>
<comment type="subcellular location">
    <subcellularLocation>
        <location evidence="15">Cell membrane</location>
        <topology evidence="15">Single-pass membrane protein</topology>
    </subcellularLocation>
    <subcellularLocation>
        <location evidence="14">Endomembrane system</location>
        <topology evidence="14">Single-pass membrane protein</topology>
    </subcellularLocation>
</comment>
<keyword evidence="18" id="KW-1185">Reference proteome</keyword>
<sequence length="159" mass="17380">MNINATLIGQTIAFFMFVWFCMKFVWPPLMAAMEERKSKIAEGLAAGERGKKEHELAEKRAKEVLQEARAEASDIINLANVRAGEMVEEAKSKAVEEAVKVKKGAEAEIEQEIASAREALRQQVSVLAVSAAEKIIKSEIDASKHQAIIDDISGKLGAV</sequence>
<dbReference type="GO" id="GO:0012505">
    <property type="term" value="C:endomembrane system"/>
    <property type="evidence" value="ECO:0007669"/>
    <property type="project" value="UniProtKB-SubCell"/>
</dbReference>
<dbReference type="EMBL" id="ASHL01000013">
    <property type="protein sequence ID" value="EPD12193.1"/>
    <property type="molecule type" value="Genomic_DNA"/>
</dbReference>
<evidence type="ECO:0000256" key="1">
    <source>
        <dbReference type="ARBA" id="ARBA00005513"/>
    </source>
</evidence>
<dbReference type="InterPro" id="IPR050059">
    <property type="entry name" value="ATP_synthase_B_chain"/>
</dbReference>
<evidence type="ECO:0000256" key="14">
    <source>
        <dbReference type="ARBA" id="ARBA00037847"/>
    </source>
</evidence>
<dbReference type="NCBIfam" id="TIGR01144">
    <property type="entry name" value="ATP_synt_b"/>
    <property type="match status" value="1"/>
</dbReference>
<dbReference type="CDD" id="cd06503">
    <property type="entry name" value="ATP-synt_Fo_b"/>
    <property type="match status" value="1"/>
</dbReference>
<dbReference type="SUPFAM" id="SSF81573">
    <property type="entry name" value="F1F0 ATP synthase subunit B, membrane domain"/>
    <property type="match status" value="1"/>
</dbReference>
<gene>
    <name evidence="15" type="primary">atpF</name>
    <name evidence="17" type="ORF">L196_11228</name>
</gene>
<evidence type="ECO:0000256" key="15">
    <source>
        <dbReference type="HAMAP-Rule" id="MF_01398"/>
    </source>
</evidence>
<evidence type="ECO:0000256" key="11">
    <source>
        <dbReference type="ARBA" id="ARBA00025198"/>
    </source>
</evidence>
<proteinExistence type="inferred from homology"/>
<dbReference type="InterPro" id="IPR002146">
    <property type="entry name" value="ATP_synth_b/b'su_bac/chlpt"/>
</dbReference>
<dbReference type="AlphaFoldDB" id="A0AB33YZ02"/>
<comment type="function">
    <text evidence="12">Component of the F(0) channel, it forms part of the peripheral stalk, linking F(1) to F(0). The b'-subunit is a diverged and duplicated form of b found in plants and photosynthetic bacteria.</text>
</comment>
<keyword evidence="8 15" id="KW-0406">Ion transport</keyword>
<evidence type="ECO:0000256" key="2">
    <source>
        <dbReference type="ARBA" id="ARBA00022448"/>
    </source>
</evidence>
<keyword evidence="10 15" id="KW-0066">ATP synthesis</keyword>
<evidence type="ECO:0000256" key="4">
    <source>
        <dbReference type="ARBA" id="ARBA00022547"/>
    </source>
</evidence>
<evidence type="ECO:0000256" key="16">
    <source>
        <dbReference type="RuleBase" id="RU003848"/>
    </source>
</evidence>
<evidence type="ECO:0000256" key="8">
    <source>
        <dbReference type="ARBA" id="ARBA00023065"/>
    </source>
</evidence>
<evidence type="ECO:0000256" key="3">
    <source>
        <dbReference type="ARBA" id="ARBA00022475"/>
    </source>
</evidence>
<comment type="subunit">
    <text evidence="15">F-type ATPases have 2 components, F(1) - the catalytic core - and F(0) - the membrane proton channel. F(1) has five subunits: alpha(3), beta(3), gamma(1), delta(1), epsilon(1). F(0) has three main subunits: a(1), b(2) and c(10-14). The alpha and beta chains form an alternating ring which encloses part of the gamma chain. F(1) is attached to F(0) by a central stalk formed by the gamma and epsilon chains, while a peripheral stalk is formed by the delta and b chains.</text>
</comment>
<dbReference type="Proteomes" id="UP000015462">
    <property type="component" value="Unassembled WGS sequence"/>
</dbReference>
<dbReference type="NCBIfam" id="NF004411">
    <property type="entry name" value="PRK05759.1-2"/>
    <property type="match status" value="1"/>
</dbReference>
<evidence type="ECO:0000256" key="13">
    <source>
        <dbReference type="ARBA" id="ARBA00026054"/>
    </source>
</evidence>
<evidence type="ECO:0000256" key="7">
    <source>
        <dbReference type="ARBA" id="ARBA00022989"/>
    </source>
</evidence>
<comment type="function">
    <text evidence="11 15">F(1)F(0) ATP synthase produces ATP from ADP in the presence of a proton or sodium gradient. F-type ATPases consist of two structural domains, F(1) containing the extramembraneous catalytic core and F(0) containing the membrane proton channel, linked together by a central stalk and a peripheral stalk. During catalysis, ATP synthesis in the catalytic domain of F(1) is coupled via a rotary mechanism of the central stalk subunits to proton translocation.</text>
</comment>
<dbReference type="Pfam" id="PF00430">
    <property type="entry name" value="ATP-synt_B"/>
    <property type="match status" value="1"/>
</dbReference>
<evidence type="ECO:0000313" key="18">
    <source>
        <dbReference type="Proteomes" id="UP000015462"/>
    </source>
</evidence>
<dbReference type="PANTHER" id="PTHR33445:SF1">
    <property type="entry name" value="ATP SYNTHASE SUBUNIT B"/>
    <property type="match status" value="1"/>
</dbReference>